<evidence type="ECO:0000313" key="2">
    <source>
        <dbReference type="EMBL" id="MBB2183228.1"/>
    </source>
</evidence>
<dbReference type="RefSeq" id="WP_330594592.1">
    <property type="nucleotide sequence ID" value="NZ_JACEGA010000001.1"/>
</dbReference>
<dbReference type="AlphaFoldDB" id="A0A839K1C9"/>
<keyword evidence="3" id="KW-1185">Reference proteome</keyword>
<sequence length="105" mass="12167">MDIADTLRNNHYKPLEIKELNDYVKPIIKEGLEVQGMDQITAYLYGDEIARQQGYFPVGLPFCAGYACGYSMVKYYLEKTCEDITLATIRPAKEILNMIEEFWNE</sequence>
<dbReference type="EMBL" id="JACEGA010000001">
    <property type="protein sequence ID" value="MBB2183228.1"/>
    <property type="molecule type" value="Genomic_DNA"/>
</dbReference>
<reference evidence="2 3" key="1">
    <citation type="submission" date="2020-07" db="EMBL/GenBank/DDBJ databases">
        <title>Characterization and genome sequencing of isolate MD1, a novel member within the family Lachnospiraceae.</title>
        <authorList>
            <person name="Rettenmaier R."/>
            <person name="Di Bello L."/>
            <person name="Zinser C."/>
            <person name="Scheitz K."/>
            <person name="Liebl W."/>
            <person name="Zverlov V."/>
        </authorList>
    </citation>
    <scope>NUCLEOTIDE SEQUENCE [LARGE SCALE GENOMIC DNA]</scope>
    <source>
        <strain evidence="2 3">MD1</strain>
    </source>
</reference>
<organism evidence="2 3">
    <name type="scientific">Variimorphobacter saccharofermentans</name>
    <dbReference type="NCBI Taxonomy" id="2755051"/>
    <lineage>
        <taxon>Bacteria</taxon>
        <taxon>Bacillati</taxon>
        <taxon>Bacillota</taxon>
        <taxon>Clostridia</taxon>
        <taxon>Lachnospirales</taxon>
        <taxon>Lachnospiraceae</taxon>
        <taxon>Variimorphobacter</taxon>
    </lineage>
</organism>
<name>A0A839K1C9_9FIRM</name>
<feature type="domain" description="DUF2268" evidence="1">
    <location>
        <begin position="13"/>
        <end position="96"/>
    </location>
</feature>
<comment type="caution">
    <text evidence="2">The sequence shown here is derived from an EMBL/GenBank/DDBJ whole genome shotgun (WGS) entry which is preliminary data.</text>
</comment>
<dbReference type="Proteomes" id="UP000574276">
    <property type="component" value="Unassembled WGS sequence"/>
</dbReference>
<proteinExistence type="predicted"/>
<dbReference type="InterPro" id="IPR018728">
    <property type="entry name" value="DUF2268"/>
</dbReference>
<gene>
    <name evidence="2" type="ORF">H0486_10090</name>
</gene>
<evidence type="ECO:0000313" key="3">
    <source>
        <dbReference type="Proteomes" id="UP000574276"/>
    </source>
</evidence>
<dbReference type="Pfam" id="PF10026">
    <property type="entry name" value="DUF2268"/>
    <property type="match status" value="1"/>
</dbReference>
<evidence type="ECO:0000259" key="1">
    <source>
        <dbReference type="Pfam" id="PF10026"/>
    </source>
</evidence>
<protein>
    <recommendedName>
        <fullName evidence="1">DUF2268 domain-containing protein</fullName>
    </recommendedName>
</protein>
<accession>A0A839K1C9</accession>